<dbReference type="RefSeq" id="WP_196097191.1">
    <property type="nucleotide sequence ID" value="NZ_CP064939.1"/>
</dbReference>
<gene>
    <name evidence="2" type="ORF">IZT61_12235</name>
</gene>
<feature type="transmembrane region" description="Helical" evidence="1">
    <location>
        <begin position="12"/>
        <end position="29"/>
    </location>
</feature>
<name>A0A7U3SPG1_9SPHI</name>
<dbReference type="KEGG" id="pex:IZT61_12235"/>
<accession>A0A7U3SPG1</accession>
<evidence type="ECO:0000313" key="2">
    <source>
        <dbReference type="EMBL" id="QPH37879.1"/>
    </source>
</evidence>
<keyword evidence="3" id="KW-1185">Reference proteome</keyword>
<keyword evidence="1" id="KW-1133">Transmembrane helix</keyword>
<proteinExistence type="predicted"/>
<protein>
    <submittedName>
        <fullName evidence="2">Uncharacterized protein</fullName>
    </submittedName>
</protein>
<dbReference type="EMBL" id="CP064939">
    <property type="protein sequence ID" value="QPH37879.1"/>
    <property type="molecule type" value="Genomic_DNA"/>
</dbReference>
<dbReference type="AlphaFoldDB" id="A0A7U3SPG1"/>
<sequence>MQTNINAPYPALAALLFFLGIVSPYFFYLDSDAKTAKAYWAGIERWG</sequence>
<keyword evidence="1" id="KW-0472">Membrane</keyword>
<organism evidence="2 3">
    <name type="scientific">Pedobacter endophyticus</name>
    <dbReference type="NCBI Taxonomy" id="2789740"/>
    <lineage>
        <taxon>Bacteria</taxon>
        <taxon>Pseudomonadati</taxon>
        <taxon>Bacteroidota</taxon>
        <taxon>Sphingobacteriia</taxon>
        <taxon>Sphingobacteriales</taxon>
        <taxon>Sphingobacteriaceae</taxon>
        <taxon>Pedobacter</taxon>
    </lineage>
</organism>
<evidence type="ECO:0000313" key="3">
    <source>
        <dbReference type="Proteomes" id="UP000594759"/>
    </source>
</evidence>
<reference evidence="2 3" key="1">
    <citation type="submission" date="2020-11" db="EMBL/GenBank/DDBJ databases">
        <title>Pedobacter endophytica, an endophytic bacteria isolated form Carex pumila.</title>
        <authorList>
            <person name="Peng Y."/>
            <person name="Jiang L."/>
            <person name="Lee J."/>
        </authorList>
    </citation>
    <scope>NUCLEOTIDE SEQUENCE [LARGE SCALE GENOMIC DNA]</scope>
    <source>
        <strain evidence="2 3">JBR3-12</strain>
    </source>
</reference>
<evidence type="ECO:0000256" key="1">
    <source>
        <dbReference type="SAM" id="Phobius"/>
    </source>
</evidence>
<keyword evidence="1" id="KW-0812">Transmembrane</keyword>
<dbReference type="Proteomes" id="UP000594759">
    <property type="component" value="Chromosome"/>
</dbReference>